<feature type="compositionally biased region" description="Polar residues" evidence="2">
    <location>
        <begin position="116"/>
        <end position="129"/>
    </location>
</feature>
<comment type="caution">
    <text evidence="3">The sequence shown here is derived from an EMBL/GenBank/DDBJ whole genome shotgun (WGS) entry which is preliminary data.</text>
</comment>
<accession>A0A8S3PY98</accession>
<feature type="compositionally biased region" description="Basic residues" evidence="2">
    <location>
        <begin position="151"/>
        <end position="161"/>
    </location>
</feature>
<feature type="region of interest" description="Disordered" evidence="2">
    <location>
        <begin position="116"/>
        <end position="161"/>
    </location>
</feature>
<feature type="coiled-coil region" evidence="1">
    <location>
        <begin position="312"/>
        <end position="339"/>
    </location>
</feature>
<dbReference type="Proteomes" id="UP000683360">
    <property type="component" value="Unassembled WGS sequence"/>
</dbReference>
<evidence type="ECO:0000313" key="3">
    <source>
        <dbReference type="EMBL" id="CAG2189069.1"/>
    </source>
</evidence>
<name>A0A8S3PY98_MYTED</name>
<keyword evidence="1" id="KW-0175">Coiled coil</keyword>
<protein>
    <submittedName>
        <fullName evidence="3">Uncharacterized protein</fullName>
    </submittedName>
</protein>
<proteinExistence type="predicted"/>
<evidence type="ECO:0000256" key="1">
    <source>
        <dbReference type="SAM" id="Coils"/>
    </source>
</evidence>
<feature type="coiled-coil region" evidence="1">
    <location>
        <begin position="213"/>
        <end position="247"/>
    </location>
</feature>
<sequence length="371" mass="43543">MDITRGMKEERIKVRYGLVKGHTMSMQRKKCFPKLSRLRKDLWAWHSDVESLMQDLDAPKKNALVKEERPEDKMNSKCFEMIHKLCKFSELSTSEIVELLKDIDIPRPISRFASSGQLTTGRVSRSPAKSPSRVRARSVSQERRKPIPQKAKPRGRSPIRKSVPKCLNATWTQSESSSLEDQCIKQLTFDEEDEVYRKTSLSKGKKKGSPVIDRNTKKVIKDLEEQIMELEKENNHLSEDVGRLEKEVQWYKDNRDYWFKYCKDNERSGKQINRPNNKIGEYDQLRKQYEHLQGVYENICHAMNKGTGSQYMNQIESDAARYRAERNNARLQVKEMSDKLNWYKTSLREKVLLGYYESYSNTKRTKYSACS</sequence>
<keyword evidence="4" id="KW-1185">Reference proteome</keyword>
<organism evidence="3 4">
    <name type="scientific">Mytilus edulis</name>
    <name type="common">Blue mussel</name>
    <dbReference type="NCBI Taxonomy" id="6550"/>
    <lineage>
        <taxon>Eukaryota</taxon>
        <taxon>Metazoa</taxon>
        <taxon>Spiralia</taxon>
        <taxon>Lophotrochozoa</taxon>
        <taxon>Mollusca</taxon>
        <taxon>Bivalvia</taxon>
        <taxon>Autobranchia</taxon>
        <taxon>Pteriomorphia</taxon>
        <taxon>Mytilida</taxon>
        <taxon>Mytiloidea</taxon>
        <taxon>Mytilidae</taxon>
        <taxon>Mytilinae</taxon>
        <taxon>Mytilus</taxon>
    </lineage>
</organism>
<reference evidence="3" key="1">
    <citation type="submission" date="2021-03" db="EMBL/GenBank/DDBJ databases">
        <authorList>
            <person name="Bekaert M."/>
        </authorList>
    </citation>
    <scope>NUCLEOTIDE SEQUENCE</scope>
</reference>
<gene>
    <name evidence="3" type="ORF">MEDL_4409</name>
</gene>
<evidence type="ECO:0000313" key="4">
    <source>
        <dbReference type="Proteomes" id="UP000683360"/>
    </source>
</evidence>
<dbReference type="AlphaFoldDB" id="A0A8S3PY98"/>
<evidence type="ECO:0000256" key="2">
    <source>
        <dbReference type="SAM" id="MobiDB-lite"/>
    </source>
</evidence>
<dbReference type="EMBL" id="CAJPWZ010000283">
    <property type="protein sequence ID" value="CAG2189069.1"/>
    <property type="molecule type" value="Genomic_DNA"/>
</dbReference>
<dbReference type="OrthoDB" id="6084984at2759"/>